<dbReference type="EMBL" id="AQQX01000001">
    <property type="protein sequence ID" value="KGM50234.1"/>
    <property type="molecule type" value="Genomic_DNA"/>
</dbReference>
<dbReference type="Proteomes" id="UP000030004">
    <property type="component" value="Unassembled WGS sequence"/>
</dbReference>
<name>A0A0A0EIK8_9RHOB</name>
<sequence length="63" mass="6658">MQELLSRGKNVGPTVVDCAATAARKDTEFRTSRGAPNGEIAIAVAVYIAQYFNGLSEAPLLFG</sequence>
<keyword evidence="2" id="KW-1185">Reference proteome</keyword>
<comment type="caution">
    <text evidence="1">The sequence shown here is derived from an EMBL/GenBank/DDBJ whole genome shotgun (WGS) entry which is preliminary data.</text>
</comment>
<evidence type="ECO:0000313" key="2">
    <source>
        <dbReference type="Proteomes" id="UP000030004"/>
    </source>
</evidence>
<evidence type="ECO:0000313" key="1">
    <source>
        <dbReference type="EMBL" id="KGM50234.1"/>
    </source>
</evidence>
<proteinExistence type="predicted"/>
<accession>A0A0A0EIK8</accession>
<protein>
    <submittedName>
        <fullName evidence="1">Uncharacterized protein</fullName>
    </submittedName>
</protein>
<reference evidence="1 2" key="1">
    <citation type="journal article" date="2015" name="Antonie Van Leeuwenhoek">
        <title>Pseudooceanicola atlanticus gen. nov. sp. nov., isolated from surface seawater of the Atlantic Ocean and reclassification of Oceanicola batsensis, Oceanicola marinus, Oceanicola nitratireducens, Oceanicola nanhaiensis, Oceanicola antarcticus and Oceanicola flagellatus, as Pseudooceanicola batsensis comb. nov., Pseudooceanicola marinus comb. nov., Pseudooceanicola nitratireducens comb. nov., Pseudooceanicola nanhaiensis comb. nov., Pseudooceanicola antarcticus comb. nov., and Pseudooceanicola flagellatus comb. nov.</title>
        <authorList>
            <person name="Lai Q."/>
            <person name="Li G."/>
            <person name="Liu X."/>
            <person name="Du Y."/>
            <person name="Sun F."/>
            <person name="Shao Z."/>
        </authorList>
    </citation>
    <scope>NUCLEOTIDE SEQUENCE [LARGE SCALE GENOMIC DNA]</scope>
    <source>
        <strain evidence="1 2">22II-s11g</strain>
    </source>
</reference>
<dbReference type="AlphaFoldDB" id="A0A0A0EIK8"/>
<organism evidence="1 2">
    <name type="scientific">Pseudooceanicola atlanticus</name>
    <dbReference type="NCBI Taxonomy" id="1461694"/>
    <lineage>
        <taxon>Bacteria</taxon>
        <taxon>Pseudomonadati</taxon>
        <taxon>Pseudomonadota</taxon>
        <taxon>Alphaproteobacteria</taxon>
        <taxon>Rhodobacterales</taxon>
        <taxon>Paracoccaceae</taxon>
        <taxon>Pseudooceanicola</taxon>
    </lineage>
</organism>
<gene>
    <name evidence="1" type="ORF">ATO9_01660</name>
</gene>